<dbReference type="SUPFAM" id="SSF141868">
    <property type="entry name" value="EAL domain-like"/>
    <property type="match status" value="1"/>
</dbReference>
<gene>
    <name evidence="2" type="ORF">NCTC9695_05005</name>
</gene>
<evidence type="ECO:0000259" key="1">
    <source>
        <dbReference type="PROSITE" id="PS50883"/>
    </source>
</evidence>
<organism evidence="2 3">
    <name type="scientific">Chromobacterium violaceum</name>
    <dbReference type="NCBI Taxonomy" id="536"/>
    <lineage>
        <taxon>Bacteria</taxon>
        <taxon>Pseudomonadati</taxon>
        <taxon>Pseudomonadota</taxon>
        <taxon>Betaproteobacteria</taxon>
        <taxon>Neisseriales</taxon>
        <taxon>Chromobacteriaceae</taxon>
        <taxon>Chromobacterium</taxon>
    </lineage>
</organism>
<dbReference type="Gene3D" id="3.20.20.450">
    <property type="entry name" value="EAL domain"/>
    <property type="match status" value="1"/>
</dbReference>
<accession>A0A447THX6</accession>
<sequence length="37" mass="4263">METEAQLAWLAERGCQEYQGYLCSPALSAQEFQQRLL</sequence>
<reference evidence="2 3" key="1">
    <citation type="submission" date="2018-12" db="EMBL/GenBank/DDBJ databases">
        <authorList>
            <consortium name="Pathogen Informatics"/>
        </authorList>
    </citation>
    <scope>NUCLEOTIDE SEQUENCE [LARGE SCALE GENOMIC DNA]</scope>
    <source>
        <strain evidence="2 3">NCTC9695</strain>
    </source>
</reference>
<dbReference type="EMBL" id="LR134182">
    <property type="protein sequence ID" value="VEB44515.1"/>
    <property type="molecule type" value="Genomic_DNA"/>
</dbReference>
<dbReference type="InterPro" id="IPR035919">
    <property type="entry name" value="EAL_sf"/>
</dbReference>
<evidence type="ECO:0000313" key="2">
    <source>
        <dbReference type="EMBL" id="VEB44515.1"/>
    </source>
</evidence>
<proteinExistence type="predicted"/>
<dbReference type="AlphaFoldDB" id="A0A447THX6"/>
<evidence type="ECO:0000313" key="3">
    <source>
        <dbReference type="Proteomes" id="UP000275777"/>
    </source>
</evidence>
<protein>
    <submittedName>
        <fullName evidence="2">Biofilm formation regulator HmsP</fullName>
    </submittedName>
</protein>
<dbReference type="Proteomes" id="UP000275777">
    <property type="component" value="Chromosome"/>
</dbReference>
<feature type="domain" description="EAL" evidence="1">
    <location>
        <begin position="1"/>
        <end position="37"/>
    </location>
</feature>
<dbReference type="InterPro" id="IPR001633">
    <property type="entry name" value="EAL_dom"/>
</dbReference>
<dbReference type="PROSITE" id="PS50883">
    <property type="entry name" value="EAL"/>
    <property type="match status" value="1"/>
</dbReference>
<name>A0A447THX6_CHRVL</name>